<dbReference type="PANTHER" id="PTHR33445:SF2">
    <property type="entry name" value="ATP SYNTHASE SUBUNIT B', CHLOROPLASTIC"/>
    <property type="match status" value="1"/>
</dbReference>
<evidence type="ECO:0000313" key="3">
    <source>
        <dbReference type="Proteomes" id="UP001159364"/>
    </source>
</evidence>
<dbReference type="GO" id="GO:0046961">
    <property type="term" value="F:proton-transporting ATPase activity, rotational mechanism"/>
    <property type="evidence" value="ECO:0007669"/>
    <property type="project" value="TreeGrafter"/>
</dbReference>
<dbReference type="InterPro" id="IPR050059">
    <property type="entry name" value="ATP_synthase_B_chain"/>
</dbReference>
<evidence type="ECO:0000313" key="2">
    <source>
        <dbReference type="EMBL" id="KAJ8755554.1"/>
    </source>
</evidence>
<dbReference type="PANTHER" id="PTHR33445">
    <property type="entry name" value="ATP SYNTHASE SUBUNIT B', CHLOROPLASTIC"/>
    <property type="match status" value="1"/>
</dbReference>
<dbReference type="CDD" id="cd06503">
    <property type="entry name" value="ATP-synt_Fo_b"/>
    <property type="match status" value="1"/>
</dbReference>
<proteinExistence type="predicted"/>
<keyword evidence="3" id="KW-1185">Reference proteome</keyword>
<dbReference type="EMBL" id="JAIWQS010000009">
    <property type="protein sequence ID" value="KAJ8755554.1"/>
    <property type="molecule type" value="Genomic_DNA"/>
</dbReference>
<accession>A0AAV8SU64</accession>
<organism evidence="2 3">
    <name type="scientific">Erythroxylum novogranatense</name>
    <dbReference type="NCBI Taxonomy" id="1862640"/>
    <lineage>
        <taxon>Eukaryota</taxon>
        <taxon>Viridiplantae</taxon>
        <taxon>Streptophyta</taxon>
        <taxon>Embryophyta</taxon>
        <taxon>Tracheophyta</taxon>
        <taxon>Spermatophyta</taxon>
        <taxon>Magnoliopsida</taxon>
        <taxon>eudicotyledons</taxon>
        <taxon>Gunneridae</taxon>
        <taxon>Pentapetalae</taxon>
        <taxon>rosids</taxon>
        <taxon>fabids</taxon>
        <taxon>Malpighiales</taxon>
        <taxon>Erythroxylaceae</taxon>
        <taxon>Erythroxylum</taxon>
    </lineage>
</organism>
<feature type="coiled-coil region" evidence="1">
    <location>
        <begin position="30"/>
        <end position="57"/>
    </location>
</feature>
<reference evidence="2 3" key="1">
    <citation type="submission" date="2021-09" db="EMBL/GenBank/DDBJ databases">
        <title>Genomic insights and catalytic innovation underlie evolution of tropane alkaloids biosynthesis.</title>
        <authorList>
            <person name="Wang Y.-J."/>
            <person name="Tian T."/>
            <person name="Huang J.-P."/>
            <person name="Huang S.-X."/>
        </authorList>
    </citation>
    <scope>NUCLEOTIDE SEQUENCE [LARGE SCALE GENOMIC DNA]</scope>
    <source>
        <strain evidence="2">KIB-2018</strain>
        <tissue evidence="2">Leaf</tissue>
    </source>
</reference>
<comment type="caution">
    <text evidence="2">The sequence shown here is derived from an EMBL/GenBank/DDBJ whole genome shotgun (WGS) entry which is preliminary data.</text>
</comment>
<protein>
    <submittedName>
        <fullName evidence="2">Uncharacterized protein</fullName>
    </submittedName>
</protein>
<sequence>MVEFLMLMVALDKIWFTPLGKFMDERDVAIREKLSNVKDTSKEVKQLEEQLAAVMRAARAEIGFQFLFPNQLGLHLKFSSITLILIKWICPIRPVAIFGGFPNITYDAPDDLEGLDASAAHVANLLSTEPDYSK</sequence>
<evidence type="ECO:0000256" key="1">
    <source>
        <dbReference type="SAM" id="Coils"/>
    </source>
</evidence>
<keyword evidence="1" id="KW-0175">Coiled coil</keyword>
<name>A0AAV8SU64_9ROSI</name>
<dbReference type="Proteomes" id="UP001159364">
    <property type="component" value="Linkage Group LG09"/>
</dbReference>
<gene>
    <name evidence="2" type="ORF">K2173_022133</name>
</gene>
<dbReference type="AlphaFoldDB" id="A0AAV8SU64"/>